<dbReference type="GO" id="GO:0005525">
    <property type="term" value="F:GTP binding"/>
    <property type="evidence" value="ECO:0007669"/>
    <property type="project" value="UniProtKB-KW"/>
</dbReference>
<dbReference type="InterPro" id="IPR000795">
    <property type="entry name" value="T_Tr_GTP-bd_dom"/>
</dbReference>
<keyword evidence="3" id="KW-0342">GTP-binding</keyword>
<keyword evidence="2" id="KW-0460">Magnesium</keyword>
<dbReference type="PROSITE" id="PS51706">
    <property type="entry name" value="G_ENGB"/>
    <property type="match status" value="1"/>
</dbReference>
<dbReference type="PANTHER" id="PTHR46498:SF1">
    <property type="entry name" value="GTP-BINDING PROTEIN 8"/>
    <property type="match status" value="1"/>
</dbReference>
<feature type="region of interest" description="Disordered" evidence="4">
    <location>
        <begin position="599"/>
        <end position="653"/>
    </location>
</feature>
<dbReference type="HOGENOM" id="CLU_440868_0_0_1"/>
<dbReference type="eggNOG" id="KOG2486">
    <property type="taxonomic scope" value="Eukaryota"/>
</dbReference>
<feature type="region of interest" description="Disordered" evidence="4">
    <location>
        <begin position="416"/>
        <end position="442"/>
    </location>
</feature>
<sequence>MKSCWHARYVALPPSLRRIVAEVVCTQSAASPHSSYAPPKRPSTSATTSSIFGSGSRPFSSSCQRLGPVKRLQKGTKPPMRTPLKASKPAKPGKPVGVKPVSVKPASAKKAAAPKPPPKAAVPRTTPKAKDRVSDRRLPGPTTQSNYIRSLSYLPPPITLTPLAEQEPGAQANAVRIAETPSPLALNKATSLFVRPAPQFLYSAPRFLNLPVNTKMPEICILGRSNVGKSTLLNALAGLETGGQAGHSHGASTGRKGLAITSAKAGCTKMLNGYGFGPPLKPSFAQTFPRIEQEKEEEAEKDSEAAAGTTRGAVISRSEKRSKRPGEPTPAYSFVMVDMPGYGFMSRSEWGVEITKYLERRSTLCGAVLLVDALTGLKDGDRQALNMLRDANVKTTIVLTKADKLLPPKVLRPPRASTVEVNEDPEEIDDEPPFMTDPESKGEQTLRESCIHVWEILKKTERAGYGAVPWMEGQGWSPEICVTGAGDPKGGGFGVAGARLAICRMAGLITPEQEAKLVKPKDIVKKHPHKPKKLIGAKAYSQSPVPQQGNVVVPFDQIQWSETATEAAIDQTAELRYIADQQAARDARKERIAVMQAEQASRKAAGLRRSADTDPIGSAIGQAEGASTARSRRAGGRQRTWKRPSSRAERVVE</sequence>
<accession>S3CAJ2</accession>
<dbReference type="AlphaFoldDB" id="S3CAJ2"/>
<proteinExistence type="predicted"/>
<dbReference type="Gene3D" id="3.40.50.300">
    <property type="entry name" value="P-loop containing nucleotide triphosphate hydrolases"/>
    <property type="match status" value="1"/>
</dbReference>
<feature type="compositionally biased region" description="Low complexity" evidence="4">
    <location>
        <begin position="29"/>
        <end position="38"/>
    </location>
</feature>
<dbReference type="VEuPathDB" id="FungiDB:F503_01971"/>
<evidence type="ECO:0000256" key="1">
    <source>
        <dbReference type="ARBA" id="ARBA00022741"/>
    </source>
</evidence>
<feature type="compositionally biased region" description="Basic and acidic residues" evidence="4">
    <location>
        <begin position="128"/>
        <end position="138"/>
    </location>
</feature>
<organism evidence="6 7">
    <name type="scientific">Ophiostoma piceae (strain UAMH 11346)</name>
    <name type="common">Sap stain fungus</name>
    <dbReference type="NCBI Taxonomy" id="1262450"/>
    <lineage>
        <taxon>Eukaryota</taxon>
        <taxon>Fungi</taxon>
        <taxon>Dikarya</taxon>
        <taxon>Ascomycota</taxon>
        <taxon>Pezizomycotina</taxon>
        <taxon>Sordariomycetes</taxon>
        <taxon>Sordariomycetidae</taxon>
        <taxon>Ophiostomatales</taxon>
        <taxon>Ophiostomataceae</taxon>
        <taxon>Ophiostoma</taxon>
    </lineage>
</organism>
<evidence type="ECO:0000259" key="5">
    <source>
        <dbReference type="PROSITE" id="PS51706"/>
    </source>
</evidence>
<feature type="region of interest" description="Disordered" evidence="4">
    <location>
        <begin position="292"/>
        <end position="330"/>
    </location>
</feature>
<dbReference type="EMBL" id="KE148169">
    <property type="protein sequence ID" value="EPE03233.1"/>
    <property type="molecule type" value="Genomic_DNA"/>
</dbReference>
<dbReference type="OrthoDB" id="391988at2759"/>
<feature type="region of interest" description="Disordered" evidence="4">
    <location>
        <begin position="29"/>
        <end position="149"/>
    </location>
</feature>
<gene>
    <name evidence="6" type="ORF">F503_01971</name>
</gene>
<dbReference type="GO" id="GO:0005739">
    <property type="term" value="C:mitochondrion"/>
    <property type="evidence" value="ECO:0007669"/>
    <property type="project" value="TreeGrafter"/>
</dbReference>
<dbReference type="SUPFAM" id="SSF52540">
    <property type="entry name" value="P-loop containing nucleoside triphosphate hydrolases"/>
    <property type="match status" value="1"/>
</dbReference>
<dbReference type="Proteomes" id="UP000016923">
    <property type="component" value="Unassembled WGS sequence"/>
</dbReference>
<feature type="compositionally biased region" description="Low complexity" evidence="4">
    <location>
        <begin position="85"/>
        <end position="113"/>
    </location>
</feature>
<dbReference type="Pfam" id="PF00009">
    <property type="entry name" value="GTP_EFTU"/>
    <property type="match status" value="1"/>
</dbReference>
<evidence type="ECO:0000256" key="2">
    <source>
        <dbReference type="ARBA" id="ARBA00022842"/>
    </source>
</evidence>
<evidence type="ECO:0000256" key="4">
    <source>
        <dbReference type="SAM" id="MobiDB-lite"/>
    </source>
</evidence>
<evidence type="ECO:0000313" key="6">
    <source>
        <dbReference type="EMBL" id="EPE03233.1"/>
    </source>
</evidence>
<feature type="compositionally biased region" description="Basic residues" evidence="4">
    <location>
        <begin position="630"/>
        <end position="645"/>
    </location>
</feature>
<feature type="compositionally biased region" description="Polar residues" evidence="4">
    <location>
        <begin position="42"/>
        <end position="64"/>
    </location>
</feature>
<keyword evidence="7" id="KW-1185">Reference proteome</keyword>
<evidence type="ECO:0000313" key="7">
    <source>
        <dbReference type="Proteomes" id="UP000016923"/>
    </source>
</evidence>
<reference evidence="6 7" key="1">
    <citation type="journal article" date="2013" name="BMC Genomics">
        <title>The genome and transcriptome of the pine saprophyte Ophiostoma piceae, and a comparison with the bark beetle-associated pine pathogen Grosmannia clavigera.</title>
        <authorList>
            <person name="Haridas S."/>
            <person name="Wang Y."/>
            <person name="Lim L."/>
            <person name="Massoumi Alamouti S."/>
            <person name="Jackman S."/>
            <person name="Docking R."/>
            <person name="Robertson G."/>
            <person name="Birol I."/>
            <person name="Bohlmann J."/>
            <person name="Breuil C."/>
        </authorList>
    </citation>
    <scope>NUCLEOTIDE SEQUENCE [LARGE SCALE GENOMIC DNA]</scope>
    <source>
        <strain evidence="6 7">UAMH 11346</strain>
    </source>
</reference>
<dbReference type="STRING" id="1262450.S3CAJ2"/>
<dbReference type="GO" id="GO:0003924">
    <property type="term" value="F:GTPase activity"/>
    <property type="evidence" value="ECO:0007669"/>
    <property type="project" value="InterPro"/>
</dbReference>
<name>S3CAJ2_OPHP1</name>
<dbReference type="InterPro" id="IPR027417">
    <property type="entry name" value="P-loop_NTPase"/>
</dbReference>
<dbReference type="InterPro" id="IPR052279">
    <property type="entry name" value="EngB_GTPase"/>
</dbReference>
<protein>
    <submittedName>
        <fullName evidence="6">Gtp binding protein</fullName>
    </submittedName>
</protein>
<feature type="domain" description="EngB-type G" evidence="5">
    <location>
        <begin position="215"/>
        <end position="456"/>
    </location>
</feature>
<feature type="compositionally biased region" description="Acidic residues" evidence="4">
    <location>
        <begin position="421"/>
        <end position="432"/>
    </location>
</feature>
<dbReference type="PANTHER" id="PTHR46498">
    <property type="entry name" value="GTP-BINDING PROTEIN 8"/>
    <property type="match status" value="1"/>
</dbReference>
<evidence type="ECO:0000256" key="3">
    <source>
        <dbReference type="ARBA" id="ARBA00023134"/>
    </source>
</evidence>
<dbReference type="InterPro" id="IPR030393">
    <property type="entry name" value="G_ENGB_dom"/>
</dbReference>
<keyword evidence="1" id="KW-0547">Nucleotide-binding</keyword>
<dbReference type="CDD" id="cd01876">
    <property type="entry name" value="YihA_EngB"/>
    <property type="match status" value="1"/>
</dbReference>